<organism evidence="3 4">
    <name type="scientific">Stylonychia lemnae</name>
    <name type="common">Ciliate</name>
    <dbReference type="NCBI Taxonomy" id="5949"/>
    <lineage>
        <taxon>Eukaryota</taxon>
        <taxon>Sar</taxon>
        <taxon>Alveolata</taxon>
        <taxon>Ciliophora</taxon>
        <taxon>Intramacronucleata</taxon>
        <taxon>Spirotrichea</taxon>
        <taxon>Stichotrichia</taxon>
        <taxon>Sporadotrichida</taxon>
        <taxon>Oxytrichidae</taxon>
        <taxon>Stylonychinae</taxon>
        <taxon>Stylonychia</taxon>
    </lineage>
</organism>
<evidence type="ECO:0000313" key="4">
    <source>
        <dbReference type="Proteomes" id="UP000039865"/>
    </source>
</evidence>
<evidence type="ECO:0000256" key="2">
    <source>
        <dbReference type="SAM" id="MobiDB-lite"/>
    </source>
</evidence>
<feature type="region of interest" description="Disordered" evidence="2">
    <location>
        <begin position="1206"/>
        <end position="1225"/>
    </location>
</feature>
<accession>A0A077ZPJ6</accession>
<keyword evidence="1" id="KW-0175">Coiled coil</keyword>
<evidence type="ECO:0000313" key="3">
    <source>
        <dbReference type="EMBL" id="CDW71907.1"/>
    </source>
</evidence>
<gene>
    <name evidence="3" type="primary">Contig13396.g14297</name>
    <name evidence="3" type="ORF">STYLEM_857</name>
</gene>
<dbReference type="InParanoid" id="A0A077ZPJ6"/>
<name>A0A077ZPJ6_STYLE</name>
<dbReference type="Proteomes" id="UP000039865">
    <property type="component" value="Unassembled WGS sequence"/>
</dbReference>
<feature type="coiled-coil region" evidence="1">
    <location>
        <begin position="390"/>
        <end position="417"/>
    </location>
</feature>
<dbReference type="EMBL" id="CCKQ01000810">
    <property type="protein sequence ID" value="CDW71907.1"/>
    <property type="molecule type" value="Genomic_DNA"/>
</dbReference>
<dbReference type="OrthoDB" id="298589at2759"/>
<keyword evidence="4" id="KW-1185">Reference proteome</keyword>
<evidence type="ECO:0000256" key="1">
    <source>
        <dbReference type="SAM" id="Coils"/>
    </source>
</evidence>
<sequence length="1238" mass="143085">MLNANLTGYFPKFQYVKDESTANSKAILELQNQMIEMKEITANMSLNSNPSKSSITTAGIQQGDMTYQLKLVQNDVAMIKDLLMNSSVSSPLGAQTRNTSPVNVNPTAKKSLPLGNISGAQIKSLNQPAPSTPMNAGEITLKIQKLNEAVNDIGSRIQFFASQEAVEKTNQSLQDFINYCDVQKIYSEMTSLAKIHELHSVEFQLNERLQIVEKYYSKSEDVILAINTLRSDVFHSVDSKLSINDFIQRLNRYDQDISLKVKTVGDEHSALERKVNRIDSDVKTSIRQDIHRMQQDLKTKTNLEETLRIWKHFHTYAEYTDLKELYQKTIPEIKKFEDLLLELTNENKRTQEIVARFDEIMTEKASKQNIREIYSKLEEYLTIEKFDDYKKEIDDEQEALTQRQDHLEETLDLLSQNITKDIILAVKRATSHLNNRKNSIGQSMTMTEEELRNLIESKADQKDLVNLNNKKTNKTDTENVIKWIEILQKQIKQMSVIQTETASAMVKKHNETELQRNNKLDFITSQSAKISSWQSPRNNEEQQIQQDLMAIEKFNQNHIINQSGDITRQLSKQTIVKKSQKLRPFKALISPNDMSSRNVERLQAKSQIYPTLINNLEQHQKAPTQLKHNNLNNISTDLHTMQQPTSQINLFLNHQLVNHKQSMRNSPKIKKSNHHSTLDFQFGSSNHYKTQRKNQSMDMKDTMYLQENIESVKIMDQRAELETANVADGQKHIVEGYLENLEKNKMFANYSATELLFHYLVQRSEDPLDMTTKILIPDTVIYKCSQPYFWYFTTAQGTILRESKKKISYKAVKDEFLAGKQDNDIVASHYSYSSSIDKQDVVTVEHFNAKDFNRFLLKPEKPMKSFLQKFIAPKNDKNSTIKVTWTPQFSILENKTNINKINDQKVNLYERIVTHEGPEHLAIQDSINSPTLANDILKTCNFIADHVKKVSKGGDRKKVKRMTLYFKIDCMERLFLMNIGSGQATNTLGGGISSKKNTEECNEKKEHAYCSRCHILFVQNRLLSIPYKYMLESIDVNHLSSKREKRFFYTSNMDNTQAKSAQQSRPGTHVGRRLQTPIINLKNTQSRTNLNIDMFPKIELVNYLILTLAQYDKVTFPQVKNENLYKTLTKERFSLMKSDHTWTNSQIKVCENCYLDLTTNQFLQEDKVGKQKVKDLFENIQSQKDLMKSPQQNMLLSMSQMKGHHQYGKSKSSADLNKITNPKPANINKMLTTLNRNM</sequence>
<dbReference type="AlphaFoldDB" id="A0A077ZPJ6"/>
<proteinExistence type="predicted"/>
<protein>
    <submittedName>
        <fullName evidence="3">Uncharacterized protein</fullName>
    </submittedName>
</protein>
<feature type="compositionally biased region" description="Polar residues" evidence="2">
    <location>
        <begin position="1209"/>
        <end position="1220"/>
    </location>
</feature>
<reference evidence="3 4" key="1">
    <citation type="submission" date="2014-06" db="EMBL/GenBank/DDBJ databases">
        <authorList>
            <person name="Swart Estienne"/>
        </authorList>
    </citation>
    <scope>NUCLEOTIDE SEQUENCE [LARGE SCALE GENOMIC DNA]</scope>
    <source>
        <strain evidence="3 4">130c</strain>
    </source>
</reference>